<evidence type="ECO:0000313" key="1">
    <source>
        <dbReference type="EMBL" id="MDQ0454621.1"/>
    </source>
</evidence>
<name>A0ABU0I8R0_9HYPH</name>
<dbReference type="RefSeq" id="WP_307156826.1">
    <property type="nucleotide sequence ID" value="NZ_JAUSWH010000002.1"/>
</dbReference>
<protein>
    <submittedName>
        <fullName evidence="1">Uncharacterized protein</fullName>
    </submittedName>
</protein>
<dbReference type="EMBL" id="JAUSWH010000002">
    <property type="protein sequence ID" value="MDQ0454621.1"/>
    <property type="molecule type" value="Genomic_DNA"/>
</dbReference>
<sequence length="116" mass="13338">MAPPFKFDPDFLDTLIDAINMHRSELSAEKGKRLVSALKSRLSKDLLEEHAERSLIDAYSVARRRLSVEQADAAIERAERRITRLKLYRRRLALSAQELAEIFRSAQARAEEEGQE</sequence>
<accession>A0ABU0I8R0</accession>
<gene>
    <name evidence="1" type="ORF">QO005_000948</name>
</gene>
<dbReference type="Proteomes" id="UP001235269">
    <property type="component" value="Unassembled WGS sequence"/>
</dbReference>
<evidence type="ECO:0000313" key="2">
    <source>
        <dbReference type="Proteomes" id="UP001235269"/>
    </source>
</evidence>
<proteinExistence type="predicted"/>
<reference evidence="1 2" key="1">
    <citation type="submission" date="2023-07" db="EMBL/GenBank/DDBJ databases">
        <title>Genomic Encyclopedia of Type Strains, Phase IV (KMG-IV): sequencing the most valuable type-strain genomes for metagenomic binning, comparative biology and taxonomic classification.</title>
        <authorList>
            <person name="Goeker M."/>
        </authorList>
    </citation>
    <scope>NUCLEOTIDE SEQUENCE [LARGE SCALE GENOMIC DNA]</scope>
    <source>
        <strain evidence="1 2">DSM 100301</strain>
    </source>
</reference>
<comment type="caution">
    <text evidence="1">The sequence shown here is derived from an EMBL/GenBank/DDBJ whole genome shotgun (WGS) entry which is preliminary data.</text>
</comment>
<keyword evidence="2" id="KW-1185">Reference proteome</keyword>
<organism evidence="1 2">
    <name type="scientific">Rhizobium paknamense</name>
    <dbReference type="NCBI Taxonomy" id="1206817"/>
    <lineage>
        <taxon>Bacteria</taxon>
        <taxon>Pseudomonadati</taxon>
        <taxon>Pseudomonadota</taxon>
        <taxon>Alphaproteobacteria</taxon>
        <taxon>Hyphomicrobiales</taxon>
        <taxon>Rhizobiaceae</taxon>
        <taxon>Rhizobium/Agrobacterium group</taxon>
        <taxon>Rhizobium</taxon>
    </lineage>
</organism>